<organism evidence="1 2">
    <name type="scientific">Arthrobacter cryoconiti</name>
    <dbReference type="NCBI Taxonomy" id="748907"/>
    <lineage>
        <taxon>Bacteria</taxon>
        <taxon>Bacillati</taxon>
        <taxon>Actinomycetota</taxon>
        <taxon>Actinomycetes</taxon>
        <taxon>Micrococcales</taxon>
        <taxon>Micrococcaceae</taxon>
        <taxon>Arthrobacter</taxon>
    </lineage>
</organism>
<gene>
    <name evidence="1" type="ORF">ACFOW9_16615</name>
</gene>
<accession>A0ABV8R453</accession>
<keyword evidence="2" id="KW-1185">Reference proteome</keyword>
<sequence length="73" mass="7779">MSSNPAHAFDEDEGSDLQDVATSFAVRGELTSHLANMHQHPFDEVAQKRLLGFLGSKRLASGSAAAARLQRGA</sequence>
<evidence type="ECO:0000313" key="2">
    <source>
        <dbReference type="Proteomes" id="UP001595773"/>
    </source>
</evidence>
<dbReference type="EMBL" id="JBHSCQ010000024">
    <property type="protein sequence ID" value="MFC4267231.1"/>
    <property type="molecule type" value="Genomic_DNA"/>
</dbReference>
<name>A0ABV8R453_9MICC</name>
<dbReference type="RefSeq" id="WP_230068267.1">
    <property type="nucleotide sequence ID" value="NZ_BAABLL010000017.1"/>
</dbReference>
<dbReference type="Proteomes" id="UP001595773">
    <property type="component" value="Unassembled WGS sequence"/>
</dbReference>
<proteinExistence type="predicted"/>
<evidence type="ECO:0000313" key="1">
    <source>
        <dbReference type="EMBL" id="MFC4267231.1"/>
    </source>
</evidence>
<reference evidence="2" key="1">
    <citation type="journal article" date="2019" name="Int. J. Syst. Evol. Microbiol.">
        <title>The Global Catalogue of Microorganisms (GCM) 10K type strain sequencing project: providing services to taxonomists for standard genome sequencing and annotation.</title>
        <authorList>
            <consortium name="The Broad Institute Genomics Platform"/>
            <consortium name="The Broad Institute Genome Sequencing Center for Infectious Disease"/>
            <person name="Wu L."/>
            <person name="Ma J."/>
        </authorList>
    </citation>
    <scope>NUCLEOTIDE SEQUENCE [LARGE SCALE GENOMIC DNA]</scope>
    <source>
        <strain evidence="2">CGMCC 1.10698</strain>
    </source>
</reference>
<protein>
    <submittedName>
        <fullName evidence="1">Uncharacterized protein</fullName>
    </submittedName>
</protein>
<comment type="caution">
    <text evidence="1">The sequence shown here is derived from an EMBL/GenBank/DDBJ whole genome shotgun (WGS) entry which is preliminary data.</text>
</comment>